<keyword evidence="2 8" id="KW-0963">Cytoplasm</keyword>
<dbReference type="UniPathway" id="UPA00906">
    <property type="reaction ID" value="UER00896"/>
</dbReference>
<dbReference type="Pfam" id="PF12390">
    <property type="entry name" value="Se-cys_synth_N"/>
    <property type="match status" value="1"/>
</dbReference>
<comment type="catalytic activity">
    <reaction evidence="8">
        <text>L-seryl-tRNA(Sec) + selenophosphate + H(+) = L-selenocysteinyl-tRNA(Sec) + phosphate</text>
        <dbReference type="Rhea" id="RHEA:22728"/>
        <dbReference type="Rhea" id="RHEA-COMP:9742"/>
        <dbReference type="Rhea" id="RHEA-COMP:9743"/>
        <dbReference type="ChEBI" id="CHEBI:15378"/>
        <dbReference type="ChEBI" id="CHEBI:16144"/>
        <dbReference type="ChEBI" id="CHEBI:43474"/>
        <dbReference type="ChEBI" id="CHEBI:78533"/>
        <dbReference type="ChEBI" id="CHEBI:78573"/>
        <dbReference type="EC" id="2.9.1.1"/>
    </reaction>
</comment>
<proteinExistence type="inferred from homology"/>
<sequence length="471" mass="50853">MNERSTRDLQPQQHLRSLPAVSTLLQLPEIHPFAEALGERAIVQVAQEVLAAARRRILAGEPPPDVVGWLRHELQRLTRPRLEPVINATGVIIHTNLGRAPVSEEAALAMLEAARRYTALEIDLESGRRGGRMAELSRLLSLLTGAEAGLVVNNNAAAVLLVLSTFCAGRSVLVSRSQAVEIGGGFRIPDVLRQSGARLVEVGTTNRTYVRDYAEAITDETAAILSVHWSNFRIIGFTAQPELRELAELAHSRGLLLIEDLGSGALLDTAAFGLAHEPTVQEAIAAGADLVCFSGDKLLGGPQAGIIVGRKELIERVERHPLARAVRADKTALAGTAATLRHYLRGEAVEKIPVWRMIAAPVEVLAQRCRVWAEQLADIIEGEIIRTEATVGGGSLPGETLPSVALAIPAATIARRVPGLSVDELARRLRIGQPPVVGRVEDDRLLLDVRTVLPEQDDALVQALRRVLRPT</sequence>
<dbReference type="GO" id="GO:0001717">
    <property type="term" value="P:conversion of seryl-tRNAsec to selenocys-tRNAsec"/>
    <property type="evidence" value="ECO:0007669"/>
    <property type="project" value="UniProtKB-UniRule"/>
</dbReference>
<evidence type="ECO:0000256" key="9">
    <source>
        <dbReference type="PIRSR" id="PIRSR618319-50"/>
    </source>
</evidence>
<reference evidence="11" key="1">
    <citation type="journal article" date="2020" name="mSystems">
        <title>Genome- and Community-Level Interaction Insights into Carbon Utilization and Element Cycling Functions of Hydrothermarchaeota in Hydrothermal Sediment.</title>
        <authorList>
            <person name="Zhou Z."/>
            <person name="Liu Y."/>
            <person name="Xu W."/>
            <person name="Pan J."/>
            <person name="Luo Z.H."/>
            <person name="Li M."/>
        </authorList>
    </citation>
    <scope>NUCLEOTIDE SEQUENCE [LARGE SCALE GENOMIC DNA]</scope>
    <source>
        <strain evidence="11">SpSt-222</strain>
    </source>
</reference>
<dbReference type="Gene3D" id="3.40.640.10">
    <property type="entry name" value="Type I PLP-dependent aspartate aminotransferase-like (Major domain)"/>
    <property type="match status" value="1"/>
</dbReference>
<dbReference type="GO" id="GO:0004125">
    <property type="term" value="F:L-seryl-tRNA(Sec) selenium transferase activity"/>
    <property type="evidence" value="ECO:0007669"/>
    <property type="project" value="UniProtKB-UniRule"/>
</dbReference>
<comment type="pathway">
    <text evidence="8">Aminoacyl-tRNA biosynthesis; selenocysteinyl-tRNA(Sec) biosynthesis; selenocysteinyl-tRNA(Sec) from L-seryl-tRNA(Sec) (bacterial route): step 1/1.</text>
</comment>
<comment type="function">
    <text evidence="8">Converts seryl-tRNA(Sec) to selenocysteinyl-tRNA(Sec) required for selenoprotein biosynthesis.</text>
</comment>
<dbReference type="Pfam" id="PF03841">
    <property type="entry name" value="SelA"/>
    <property type="match status" value="1"/>
</dbReference>
<evidence type="ECO:0000259" key="10">
    <source>
        <dbReference type="Pfam" id="PF12390"/>
    </source>
</evidence>
<keyword evidence="3 8" id="KW-0808">Transferase</keyword>
<comment type="caution">
    <text evidence="11">The sequence shown here is derived from an EMBL/GenBank/DDBJ whole genome shotgun (WGS) entry which is preliminary data.</text>
</comment>
<dbReference type="PANTHER" id="PTHR32328:SF0">
    <property type="entry name" value="L-SERYL-TRNA(SEC) SELENIUM TRANSFERASE"/>
    <property type="match status" value="1"/>
</dbReference>
<feature type="modified residue" description="N6-(pyridoxal phosphate)lysine" evidence="8 9">
    <location>
        <position position="297"/>
    </location>
</feature>
<evidence type="ECO:0000256" key="1">
    <source>
        <dbReference type="ARBA" id="ARBA00001933"/>
    </source>
</evidence>
<dbReference type="GO" id="GO:0005737">
    <property type="term" value="C:cytoplasm"/>
    <property type="evidence" value="ECO:0007669"/>
    <property type="project" value="UniProtKB-SubCell"/>
</dbReference>
<keyword evidence="5 8" id="KW-0648">Protein biosynthesis</keyword>
<dbReference type="SUPFAM" id="SSF53383">
    <property type="entry name" value="PLP-dependent transferases"/>
    <property type="match status" value="1"/>
</dbReference>
<dbReference type="EC" id="2.9.1.1" evidence="8"/>
<dbReference type="Gene3D" id="3.90.1150.180">
    <property type="match status" value="1"/>
</dbReference>
<protein>
    <recommendedName>
        <fullName evidence="8">L-seryl-tRNA(Sec) selenium transferase</fullName>
        <ecNumber evidence="8">2.9.1.1</ecNumber>
    </recommendedName>
    <alternativeName>
        <fullName evidence="8">Selenocysteine synthase</fullName>
        <shortName evidence="8">Sec synthase</shortName>
    </alternativeName>
    <alternativeName>
        <fullName evidence="8">Selenocysteinyl-tRNA(Sec) synthase</fullName>
    </alternativeName>
</protein>
<dbReference type="AlphaFoldDB" id="A0A7C1WZP7"/>
<dbReference type="HAMAP" id="MF_00423">
    <property type="entry name" value="SelA"/>
    <property type="match status" value="1"/>
</dbReference>
<keyword evidence="4 8" id="KW-0663">Pyridoxal phosphate</keyword>
<dbReference type="InterPro" id="IPR004534">
    <property type="entry name" value="SelA_trans"/>
</dbReference>
<dbReference type="NCBIfam" id="TIGR00474">
    <property type="entry name" value="selA"/>
    <property type="match status" value="1"/>
</dbReference>
<evidence type="ECO:0000256" key="8">
    <source>
        <dbReference type="HAMAP-Rule" id="MF_00423"/>
    </source>
</evidence>
<feature type="domain" description="L-seryl-tRNA selenium transferase N-terminal" evidence="10">
    <location>
        <begin position="15"/>
        <end position="54"/>
    </location>
</feature>
<dbReference type="PANTHER" id="PTHR32328">
    <property type="entry name" value="L-SERYL-TRNA(SEC) SELENIUM TRANSFERASE"/>
    <property type="match status" value="1"/>
</dbReference>
<evidence type="ECO:0000256" key="7">
    <source>
        <dbReference type="ARBA" id="ARBA00044507"/>
    </source>
</evidence>
<comment type="subcellular location">
    <subcellularLocation>
        <location evidence="8">Cytoplasm</location>
    </subcellularLocation>
</comment>
<dbReference type="InterPro" id="IPR015421">
    <property type="entry name" value="PyrdxlP-dep_Trfase_major"/>
</dbReference>
<evidence type="ECO:0000256" key="5">
    <source>
        <dbReference type="ARBA" id="ARBA00022917"/>
    </source>
</evidence>
<dbReference type="EMBL" id="DSJL01000007">
    <property type="protein sequence ID" value="HEF64460.1"/>
    <property type="molecule type" value="Genomic_DNA"/>
</dbReference>
<evidence type="ECO:0000313" key="11">
    <source>
        <dbReference type="EMBL" id="HEF64460.1"/>
    </source>
</evidence>
<organism evidence="11">
    <name type="scientific">Thermomicrobium roseum</name>
    <dbReference type="NCBI Taxonomy" id="500"/>
    <lineage>
        <taxon>Bacteria</taxon>
        <taxon>Pseudomonadati</taxon>
        <taxon>Thermomicrobiota</taxon>
        <taxon>Thermomicrobia</taxon>
        <taxon>Thermomicrobiales</taxon>
        <taxon>Thermomicrobiaceae</taxon>
        <taxon>Thermomicrobium</taxon>
    </lineage>
</organism>
<dbReference type="InterPro" id="IPR015424">
    <property type="entry name" value="PyrdxlP-dep_Trfase"/>
</dbReference>
<gene>
    <name evidence="8" type="primary">selA</name>
    <name evidence="11" type="ORF">ENP47_02465</name>
</gene>
<evidence type="ECO:0000256" key="2">
    <source>
        <dbReference type="ARBA" id="ARBA00022490"/>
    </source>
</evidence>
<comment type="cofactor">
    <cofactor evidence="1 8 9">
        <name>pyridoxal 5'-phosphate</name>
        <dbReference type="ChEBI" id="CHEBI:597326"/>
    </cofactor>
</comment>
<evidence type="ECO:0000256" key="3">
    <source>
        <dbReference type="ARBA" id="ARBA00022679"/>
    </source>
</evidence>
<accession>A0A7C1WZP7</accession>
<name>A0A7C1WZP7_THERO</name>
<dbReference type="InterPro" id="IPR025862">
    <property type="entry name" value="SelA_trans_N_dom"/>
</dbReference>
<keyword evidence="6 8" id="KW-0711">Selenium</keyword>
<evidence type="ECO:0000256" key="6">
    <source>
        <dbReference type="ARBA" id="ARBA00023266"/>
    </source>
</evidence>
<comment type="similarity">
    <text evidence="7 8">Belongs to the SelA family.</text>
</comment>
<evidence type="ECO:0000256" key="4">
    <source>
        <dbReference type="ARBA" id="ARBA00022898"/>
    </source>
</evidence>
<dbReference type="InterPro" id="IPR018319">
    <property type="entry name" value="SelA-like"/>
</dbReference>
<dbReference type="GO" id="GO:0001514">
    <property type="term" value="P:selenocysteine incorporation"/>
    <property type="evidence" value="ECO:0007669"/>
    <property type="project" value="UniProtKB-UniRule"/>
</dbReference>